<dbReference type="AlphaFoldDB" id="A0A0S3SS74"/>
<reference evidence="1 2" key="1">
    <citation type="journal article" date="2015" name="Sci. Rep.">
        <title>The power of single molecule real-time sequencing technology in the de novo assembly of a eukaryotic genome.</title>
        <authorList>
            <person name="Sakai H."/>
            <person name="Naito K."/>
            <person name="Ogiso-Tanaka E."/>
            <person name="Takahashi Y."/>
            <person name="Iseki K."/>
            <person name="Muto C."/>
            <person name="Satou K."/>
            <person name="Teruya K."/>
            <person name="Shiroma A."/>
            <person name="Shimoji M."/>
            <person name="Hirano T."/>
            <person name="Itoh T."/>
            <person name="Kaga A."/>
            <person name="Tomooka N."/>
        </authorList>
    </citation>
    <scope>NUCLEOTIDE SEQUENCE [LARGE SCALE GENOMIC DNA]</scope>
    <source>
        <strain evidence="2">cv. Shumari</strain>
    </source>
</reference>
<accession>A0A0S3SS74</accession>
<sequence>MATVVMSMMPNCDTVSCCSIFSCVIKVSLCLEGYVMETKDLTWGLWQKGFGFIVPLEVNFGCGKLCFFLIEETCYLLSYWTSQ</sequence>
<gene>
    <name evidence="1" type="primary">Vigan.08G244400</name>
    <name evidence="1" type="ORF">VIGAN_08244400</name>
</gene>
<proteinExistence type="predicted"/>
<evidence type="ECO:0000313" key="2">
    <source>
        <dbReference type="Proteomes" id="UP000291084"/>
    </source>
</evidence>
<protein>
    <submittedName>
        <fullName evidence="1">Uncharacterized protein</fullName>
    </submittedName>
</protein>
<organism evidence="1 2">
    <name type="scientific">Vigna angularis var. angularis</name>
    <dbReference type="NCBI Taxonomy" id="157739"/>
    <lineage>
        <taxon>Eukaryota</taxon>
        <taxon>Viridiplantae</taxon>
        <taxon>Streptophyta</taxon>
        <taxon>Embryophyta</taxon>
        <taxon>Tracheophyta</taxon>
        <taxon>Spermatophyta</taxon>
        <taxon>Magnoliopsida</taxon>
        <taxon>eudicotyledons</taxon>
        <taxon>Gunneridae</taxon>
        <taxon>Pentapetalae</taxon>
        <taxon>rosids</taxon>
        <taxon>fabids</taxon>
        <taxon>Fabales</taxon>
        <taxon>Fabaceae</taxon>
        <taxon>Papilionoideae</taxon>
        <taxon>50 kb inversion clade</taxon>
        <taxon>NPAAA clade</taxon>
        <taxon>indigoferoid/millettioid clade</taxon>
        <taxon>Phaseoleae</taxon>
        <taxon>Vigna</taxon>
    </lineage>
</organism>
<name>A0A0S3SS74_PHAAN</name>
<evidence type="ECO:0000313" key="1">
    <source>
        <dbReference type="EMBL" id="BAT95679.1"/>
    </source>
</evidence>
<keyword evidence="2" id="KW-1185">Reference proteome</keyword>
<dbReference type="EMBL" id="AP015041">
    <property type="protein sequence ID" value="BAT95679.1"/>
    <property type="molecule type" value="Genomic_DNA"/>
</dbReference>
<dbReference type="Proteomes" id="UP000291084">
    <property type="component" value="Chromosome 8"/>
</dbReference>